<dbReference type="SUPFAM" id="SSF81301">
    <property type="entry name" value="Nucleotidyltransferase"/>
    <property type="match status" value="1"/>
</dbReference>
<dbReference type="STRING" id="406100.SAMN04488052_104156"/>
<dbReference type="InterPro" id="IPR043519">
    <property type="entry name" value="NT_sf"/>
</dbReference>
<dbReference type="AlphaFoldDB" id="A0A1H8TGL0"/>
<accession>A0A1H8TGL0</accession>
<dbReference type="OrthoDB" id="5294130at2"/>
<name>A0A1H8TGL0_9GAMM</name>
<reference evidence="1 2" key="1">
    <citation type="submission" date="2016-10" db="EMBL/GenBank/DDBJ databases">
        <authorList>
            <person name="de Groot N.N."/>
        </authorList>
    </citation>
    <scope>NUCLEOTIDE SEQUENCE [LARGE SCALE GENOMIC DNA]</scope>
    <source>
        <strain evidence="1 2">CGMCC 1.6291</strain>
    </source>
</reference>
<sequence length="217" mass="24686">MARQQGTPRDQRMRQRLALEAARIMVDEGVRDYYQAKRKAAERLGAPGTQNMPRNREIQDAVADYQRLFQGESQAAHLRELRQTARQAMQFFARFRPRLVGSVLDGTAGEWSDVNLHVFAATPEELDVFLMENGIPYEPSERRVRFKRDEWMTLPSYRFLAGSHTVDLTVFTEAGLRQPPLSQVDGQPMERAGVQAVDALLAEPDEEWDGAIPMPGQ</sequence>
<organism evidence="1 2">
    <name type="scientific">Aquisalimonas asiatica</name>
    <dbReference type="NCBI Taxonomy" id="406100"/>
    <lineage>
        <taxon>Bacteria</taxon>
        <taxon>Pseudomonadati</taxon>
        <taxon>Pseudomonadota</taxon>
        <taxon>Gammaproteobacteria</taxon>
        <taxon>Chromatiales</taxon>
        <taxon>Ectothiorhodospiraceae</taxon>
        <taxon>Aquisalimonas</taxon>
    </lineage>
</organism>
<keyword evidence="2" id="KW-1185">Reference proteome</keyword>
<proteinExistence type="predicted"/>
<dbReference type="RefSeq" id="WP_091643386.1">
    <property type="nucleotide sequence ID" value="NZ_FOEG01000004.1"/>
</dbReference>
<evidence type="ECO:0008006" key="3">
    <source>
        <dbReference type="Google" id="ProtNLM"/>
    </source>
</evidence>
<dbReference type="Proteomes" id="UP000199657">
    <property type="component" value="Unassembled WGS sequence"/>
</dbReference>
<evidence type="ECO:0000313" key="2">
    <source>
        <dbReference type="Proteomes" id="UP000199657"/>
    </source>
</evidence>
<dbReference type="EMBL" id="FOEG01000004">
    <property type="protein sequence ID" value="SEO89926.1"/>
    <property type="molecule type" value="Genomic_DNA"/>
</dbReference>
<evidence type="ECO:0000313" key="1">
    <source>
        <dbReference type="EMBL" id="SEO89926.1"/>
    </source>
</evidence>
<protein>
    <recommendedName>
        <fullName evidence="3">Nucleotidyltransferase domain-containing protein</fullName>
    </recommendedName>
</protein>
<gene>
    <name evidence="1" type="ORF">SAMN04488052_104156</name>
</gene>